<evidence type="ECO:0000313" key="1">
    <source>
        <dbReference type="EMBL" id="GMK47942.1"/>
    </source>
</evidence>
<protein>
    <submittedName>
        <fullName evidence="1">Uncharacterized protein</fullName>
    </submittedName>
</protein>
<sequence>MSRSFKKSPAWTEQSTPNAIWAKRQAAKTVRRFTADISNGKWYRKLYCPWNICDYRFYQTKQQAIQEWETSRWPSDLAKTRAEIINEWAKMYKRK</sequence>
<reference evidence="1 2" key="1">
    <citation type="submission" date="2023-05" db="EMBL/GenBank/DDBJ databases">
        <title>Draft genome of Paenibacillus sp. CCS26.</title>
        <authorList>
            <person name="Akita H."/>
            <person name="Shinto Y."/>
            <person name="Kimura Z."/>
        </authorList>
    </citation>
    <scope>NUCLEOTIDE SEQUENCE [LARGE SCALE GENOMIC DNA]</scope>
    <source>
        <strain evidence="1 2">CCS26</strain>
    </source>
</reference>
<comment type="caution">
    <text evidence="1">The sequence shown here is derived from an EMBL/GenBank/DDBJ whole genome shotgun (WGS) entry which is preliminary data.</text>
</comment>
<proteinExistence type="predicted"/>
<evidence type="ECO:0000313" key="2">
    <source>
        <dbReference type="Proteomes" id="UP001285921"/>
    </source>
</evidence>
<keyword evidence="2" id="KW-1185">Reference proteome</keyword>
<name>A0ABQ6NUX0_9BACL</name>
<organism evidence="1 2">
    <name type="scientific">Paenibacillus glycanilyticus</name>
    <dbReference type="NCBI Taxonomy" id="126569"/>
    <lineage>
        <taxon>Bacteria</taxon>
        <taxon>Bacillati</taxon>
        <taxon>Bacillota</taxon>
        <taxon>Bacilli</taxon>
        <taxon>Bacillales</taxon>
        <taxon>Paenibacillaceae</taxon>
        <taxon>Paenibacillus</taxon>
    </lineage>
</organism>
<dbReference type="EMBL" id="BTCL01000024">
    <property type="protein sequence ID" value="GMK47942.1"/>
    <property type="molecule type" value="Genomic_DNA"/>
</dbReference>
<gene>
    <name evidence="1" type="ORF">PghCCS26_50720</name>
</gene>
<accession>A0ABQ6NUX0</accession>
<dbReference type="RefSeq" id="WP_317981774.1">
    <property type="nucleotide sequence ID" value="NZ_BTCL01000024.1"/>
</dbReference>
<dbReference type="Proteomes" id="UP001285921">
    <property type="component" value="Unassembled WGS sequence"/>
</dbReference>